<keyword evidence="1" id="KW-0732">Signal</keyword>
<reference evidence="3" key="1">
    <citation type="submission" date="2016-10" db="EMBL/GenBank/DDBJ databases">
        <authorList>
            <person name="Varghese N."/>
            <person name="Submissions S."/>
        </authorList>
    </citation>
    <scope>NUCLEOTIDE SEQUENCE [LARGE SCALE GENOMIC DNA]</scope>
    <source>
        <strain evidence="3">DSM 25157</strain>
    </source>
</reference>
<evidence type="ECO:0008006" key="4">
    <source>
        <dbReference type="Google" id="ProtNLM"/>
    </source>
</evidence>
<dbReference type="GeneID" id="34234465"/>
<proteinExistence type="predicted"/>
<dbReference type="EMBL" id="FNQJ01000001">
    <property type="protein sequence ID" value="SDZ76595.1"/>
    <property type="molecule type" value="Genomic_DNA"/>
</dbReference>
<dbReference type="STRING" id="592050.SAMN05421875_101297"/>
<feature type="signal peptide" evidence="1">
    <location>
        <begin position="1"/>
        <end position="33"/>
    </location>
</feature>
<evidence type="ECO:0000313" key="3">
    <source>
        <dbReference type="Proteomes" id="UP000199002"/>
    </source>
</evidence>
<evidence type="ECO:0000256" key="1">
    <source>
        <dbReference type="SAM" id="SignalP"/>
    </source>
</evidence>
<protein>
    <recommendedName>
        <fullName evidence="4">L,D-transpeptidase catalytic domain</fullName>
    </recommendedName>
</protein>
<dbReference type="PROSITE" id="PS51318">
    <property type="entry name" value="TAT"/>
    <property type="match status" value="1"/>
</dbReference>
<gene>
    <name evidence="2" type="ORF">SAMN05421875_101297</name>
</gene>
<organism evidence="2 3">
    <name type="scientific">Acidovorax soli</name>
    <dbReference type="NCBI Taxonomy" id="592050"/>
    <lineage>
        <taxon>Bacteria</taxon>
        <taxon>Pseudomonadati</taxon>
        <taxon>Pseudomonadota</taxon>
        <taxon>Betaproteobacteria</taxon>
        <taxon>Burkholderiales</taxon>
        <taxon>Comamonadaceae</taxon>
        <taxon>Acidovorax</taxon>
    </lineage>
</organism>
<dbReference type="InterPro" id="IPR006311">
    <property type="entry name" value="TAT_signal"/>
</dbReference>
<feature type="chain" id="PRO_5011730975" description="L,D-transpeptidase catalytic domain" evidence="1">
    <location>
        <begin position="34"/>
        <end position="232"/>
    </location>
</feature>
<evidence type="ECO:0000313" key="2">
    <source>
        <dbReference type="EMBL" id="SDZ76595.1"/>
    </source>
</evidence>
<accession>A0A1H3VP56</accession>
<name>A0A1H3VP56_9BURK</name>
<dbReference type="Proteomes" id="UP000199002">
    <property type="component" value="Unassembled WGS sequence"/>
</dbReference>
<sequence>MPLFFTTPPLRRRSVLCGLGALLAAAAWPEAQAAPAGQPADENPAKSAWPAARATPQARQLVRWIEGTGDNQGLPFAVVDKLAARIHIFSAQALWLGTAPVLLGAARGDHSVPGIGQRPLAQIRPEERTTPAGRFVTEPGRNLRGEDIVWIDYDAAVSLHRVRSVSAAERRRQRLASPGVQDKRISYGCINAPEVFYDQWIAPLFGRSSGVAYVLPDTESLASIFVAASAYP</sequence>
<dbReference type="AlphaFoldDB" id="A0A1H3VP56"/>
<dbReference type="RefSeq" id="WP_092696669.1">
    <property type="nucleotide sequence ID" value="NZ_CAXIQL010000088.1"/>
</dbReference>
<keyword evidence="3" id="KW-1185">Reference proteome</keyword>